<dbReference type="Proteomes" id="UP000662314">
    <property type="component" value="Unassembled WGS sequence"/>
</dbReference>
<evidence type="ECO:0000313" key="2">
    <source>
        <dbReference type="EMBL" id="MBH8577253.1"/>
    </source>
</evidence>
<reference evidence="2 3" key="1">
    <citation type="journal article" date="2021" name="Int. J. Syst. Evol. Microbiol.">
        <title>Amazonocrinis nigriterrae gen. nov., sp. nov., Atlanticothrix silvestris gen. nov., sp. nov. and Dendronalium phyllosphericum gen. nov., sp. nov., nostocacean cyanobacteria from Brazilian environments.</title>
        <authorList>
            <person name="Alvarenga D.O."/>
            <person name="Andreote A.P.D."/>
            <person name="Branco L.H.Z."/>
            <person name="Delbaje E."/>
            <person name="Cruz R.B."/>
            <person name="Varani A.M."/>
            <person name="Fiore M.F."/>
        </authorList>
    </citation>
    <scope>NUCLEOTIDE SEQUENCE [LARGE SCALE GENOMIC DNA]</scope>
    <source>
        <strain evidence="2 3">CENA369</strain>
    </source>
</reference>
<proteinExistence type="predicted"/>
<keyword evidence="1" id="KW-0812">Transmembrane</keyword>
<name>A0A8J7ICR2_9NOST</name>
<dbReference type="AlphaFoldDB" id="A0A8J7ICR2"/>
<accession>A0A8J7ICR2</accession>
<organism evidence="2 3">
    <name type="scientific">Dendronalium phyllosphericum CENA369</name>
    <dbReference type="NCBI Taxonomy" id="1725256"/>
    <lineage>
        <taxon>Bacteria</taxon>
        <taxon>Bacillati</taxon>
        <taxon>Cyanobacteriota</taxon>
        <taxon>Cyanophyceae</taxon>
        <taxon>Nostocales</taxon>
        <taxon>Nostocaceae</taxon>
        <taxon>Dendronalium</taxon>
        <taxon>Dendronalium phyllosphericum</taxon>
    </lineage>
</organism>
<gene>
    <name evidence="2" type="ORF">I8752_30660</name>
</gene>
<sequence>AATTASPTPDKSTQTPTESRLVVLGNSDFATNGLFQQQLNGDVFLNSVTWLSKQDRQTLSISPKEPKNRRITLSNTQASVLTLSSLLALPLIGLAAAALIWWRRR</sequence>
<feature type="non-terminal residue" evidence="2">
    <location>
        <position position="1"/>
    </location>
</feature>
<protein>
    <submittedName>
        <fullName evidence="2">ABC transporter</fullName>
    </submittedName>
</protein>
<evidence type="ECO:0000313" key="3">
    <source>
        <dbReference type="Proteomes" id="UP000662314"/>
    </source>
</evidence>
<keyword evidence="1" id="KW-0472">Membrane</keyword>
<dbReference type="EMBL" id="JAECZA010000276">
    <property type="protein sequence ID" value="MBH8577253.1"/>
    <property type="molecule type" value="Genomic_DNA"/>
</dbReference>
<keyword evidence="3" id="KW-1185">Reference proteome</keyword>
<evidence type="ECO:0000256" key="1">
    <source>
        <dbReference type="SAM" id="Phobius"/>
    </source>
</evidence>
<feature type="transmembrane region" description="Helical" evidence="1">
    <location>
        <begin position="80"/>
        <end position="102"/>
    </location>
</feature>
<comment type="caution">
    <text evidence="2">The sequence shown here is derived from an EMBL/GenBank/DDBJ whole genome shotgun (WGS) entry which is preliminary data.</text>
</comment>
<keyword evidence="1" id="KW-1133">Transmembrane helix</keyword>